<dbReference type="GO" id="GO:0009276">
    <property type="term" value="C:Gram-negative-bacterium-type cell wall"/>
    <property type="evidence" value="ECO:0007669"/>
    <property type="project" value="InterPro"/>
</dbReference>
<dbReference type="eggNOG" id="COG3297">
    <property type="taxonomic scope" value="Bacteria"/>
</dbReference>
<reference evidence="13 14" key="1">
    <citation type="submission" date="2014-08" db="EMBL/GenBank/DDBJ databases">
        <title>Genome sequences of NCPPB Pectobacterium isolates.</title>
        <authorList>
            <person name="Glover R.H."/>
            <person name="Sapp M."/>
            <person name="Elphinstone J."/>
        </authorList>
    </citation>
    <scope>NUCLEOTIDE SEQUENCE [LARGE SCALE GENOMIC DNA]</scope>
    <source>
        <strain evidence="13 14">NCPPB 2795</strain>
    </source>
</reference>
<dbReference type="CDD" id="cd24017">
    <property type="entry name" value="ASKHA_T2SSL_N"/>
    <property type="match status" value="1"/>
</dbReference>
<keyword evidence="9" id="KW-0472">Membrane</keyword>
<evidence type="ECO:0000259" key="12">
    <source>
        <dbReference type="Pfam" id="PF12693"/>
    </source>
</evidence>
<name>A0A093RPF5_9GAMM</name>
<comment type="subcellular location">
    <subcellularLocation>
        <location evidence="1">Cell inner membrane</location>
        <topology evidence="1">Single-pass membrane protein</topology>
    </subcellularLocation>
</comment>
<evidence type="ECO:0000313" key="14">
    <source>
        <dbReference type="Proteomes" id="UP000032874"/>
    </source>
</evidence>
<evidence type="ECO:0000313" key="13">
    <source>
        <dbReference type="EMBL" id="KFX04710.1"/>
    </source>
</evidence>
<evidence type="ECO:0000256" key="6">
    <source>
        <dbReference type="ARBA" id="ARBA00022692"/>
    </source>
</evidence>
<proteinExistence type="inferred from homology"/>
<dbReference type="NCBIfam" id="TIGR01709">
    <property type="entry name" value="typeII_sec_gspL"/>
    <property type="match status" value="1"/>
</dbReference>
<keyword evidence="6" id="KW-0812">Transmembrane</keyword>
<dbReference type="InterPro" id="IPR043129">
    <property type="entry name" value="ATPase_NBD"/>
</dbReference>
<evidence type="ECO:0000256" key="9">
    <source>
        <dbReference type="ARBA" id="ARBA00023136"/>
    </source>
</evidence>
<dbReference type="InterPro" id="IPR024230">
    <property type="entry name" value="GspL_cyto_dom"/>
</dbReference>
<dbReference type="InterPro" id="IPR025691">
    <property type="entry name" value="GspL_pp_dom"/>
</dbReference>
<keyword evidence="7 10" id="KW-0653">Protein transport</keyword>
<comment type="function">
    <text evidence="10">Inner membrane component of the type II secretion system required for the energy-dependent secretion of extracellular factors such as proteases and toxins from the periplasm.</text>
</comment>
<feature type="domain" description="GspL periplasmic" evidence="12">
    <location>
        <begin position="270"/>
        <end position="424"/>
    </location>
</feature>
<evidence type="ECO:0000256" key="10">
    <source>
        <dbReference type="PIRNR" id="PIRNR015761"/>
    </source>
</evidence>
<feature type="domain" description="GspL cytoplasmic actin-ATPase-like" evidence="11">
    <location>
        <begin position="27"/>
        <end position="263"/>
    </location>
</feature>
<dbReference type="STRING" id="55207.KP22_12510"/>
<comment type="caution">
    <text evidence="13">The sequence shown here is derived from an EMBL/GenBank/DDBJ whole genome shotgun (WGS) entry which is preliminary data.</text>
</comment>
<gene>
    <name evidence="13" type="ORF">KP22_12510</name>
</gene>
<keyword evidence="4" id="KW-1003">Cell membrane</keyword>
<evidence type="ECO:0000256" key="2">
    <source>
        <dbReference type="ARBA" id="ARBA00005318"/>
    </source>
</evidence>
<dbReference type="Pfam" id="PF05134">
    <property type="entry name" value="T2SSL"/>
    <property type="match status" value="1"/>
</dbReference>
<dbReference type="RefSeq" id="WP_039324527.1">
    <property type="nucleotide sequence ID" value="NZ_JQHM01000004.1"/>
</dbReference>
<dbReference type="GO" id="GO:0015627">
    <property type="term" value="C:type II protein secretion system complex"/>
    <property type="evidence" value="ECO:0007669"/>
    <property type="project" value="InterPro"/>
</dbReference>
<dbReference type="PIRSF" id="PIRSF015761">
    <property type="entry name" value="Protein_L"/>
    <property type="match status" value="1"/>
</dbReference>
<dbReference type="Pfam" id="PF12693">
    <property type="entry name" value="GspL_C"/>
    <property type="match status" value="1"/>
</dbReference>
<sequence>MKIAEKWKRKAAKTPLNRGMGARHPCLIIRLPVEEEGEIEWQVRSFNGENLLGQGRGSVERVRPALAAYPSVTFTRVLVPATDVTFYSLTLPRQARRQLTQVVPFMLEDQLATEIEKLHFAVLDIHGDDGTVAVVEKNRMQRWLAQCDALGLSVDALLPDARVLPRHQDGWSALQHDDMWLFRQPTGGAMAAESSWCGDLLKASMPLPAIYSYSGVSVGGELSQYEWQEEGEWRSQPETDLFTLAATAQLPASVDLRQGDYAPEKAWQNTLLPWRGVGIAFACYLLLIVADAGWVHYQLYQQAEHWRQESVRVYRQIFPSETNVVNPRAQMQQHLQRTAAGGAGKGLLEQLNPLQQLMTQNSAIKIQSLSYDGAAGEFRLALQGSSYQELEQFQQQAATYYQVQAGEMRQENDRVEGRLTLRSQQ</sequence>
<dbReference type="InterPro" id="IPR007812">
    <property type="entry name" value="T2SS_protein-GspL"/>
</dbReference>
<dbReference type="SUPFAM" id="SSF53067">
    <property type="entry name" value="Actin-like ATPase domain"/>
    <property type="match status" value="2"/>
</dbReference>
<dbReference type="GO" id="GO:0015628">
    <property type="term" value="P:protein secretion by the type II secretion system"/>
    <property type="evidence" value="ECO:0007669"/>
    <property type="project" value="InterPro"/>
</dbReference>
<dbReference type="AlphaFoldDB" id="A0A093RPF5"/>
<dbReference type="GO" id="GO:0005886">
    <property type="term" value="C:plasma membrane"/>
    <property type="evidence" value="ECO:0007669"/>
    <property type="project" value="UniProtKB-SubCell"/>
</dbReference>
<evidence type="ECO:0000256" key="7">
    <source>
        <dbReference type="ARBA" id="ARBA00022927"/>
    </source>
</evidence>
<evidence type="ECO:0000256" key="1">
    <source>
        <dbReference type="ARBA" id="ARBA00004377"/>
    </source>
</evidence>
<dbReference type="Proteomes" id="UP000032874">
    <property type="component" value="Unassembled WGS sequence"/>
</dbReference>
<keyword evidence="3 10" id="KW-0813">Transport</keyword>
<evidence type="ECO:0000256" key="4">
    <source>
        <dbReference type="ARBA" id="ARBA00022475"/>
    </source>
</evidence>
<accession>A0A093RPF5</accession>
<evidence type="ECO:0000256" key="8">
    <source>
        <dbReference type="ARBA" id="ARBA00022989"/>
    </source>
</evidence>
<keyword evidence="8" id="KW-1133">Transmembrane helix</keyword>
<dbReference type="Gene3D" id="3.30.1360.100">
    <property type="entry name" value="General secretion pathway protein M, EpsM"/>
    <property type="match status" value="1"/>
</dbReference>
<evidence type="ECO:0000256" key="3">
    <source>
        <dbReference type="ARBA" id="ARBA00022448"/>
    </source>
</evidence>
<evidence type="ECO:0000256" key="5">
    <source>
        <dbReference type="ARBA" id="ARBA00022519"/>
    </source>
</evidence>
<dbReference type="Gene3D" id="3.30.420.370">
    <property type="match status" value="1"/>
</dbReference>
<dbReference type="Gene3D" id="3.30.420.380">
    <property type="match status" value="1"/>
</dbReference>
<comment type="similarity">
    <text evidence="2 10">Belongs to the GSP L family.</text>
</comment>
<evidence type="ECO:0000259" key="11">
    <source>
        <dbReference type="Pfam" id="PF05134"/>
    </source>
</evidence>
<organism evidence="13 14">
    <name type="scientific">Pectobacterium betavasculorum</name>
    <dbReference type="NCBI Taxonomy" id="55207"/>
    <lineage>
        <taxon>Bacteria</taxon>
        <taxon>Pseudomonadati</taxon>
        <taxon>Pseudomonadota</taxon>
        <taxon>Gammaproteobacteria</taxon>
        <taxon>Enterobacterales</taxon>
        <taxon>Pectobacteriaceae</taxon>
        <taxon>Pectobacterium</taxon>
    </lineage>
</organism>
<dbReference type="EMBL" id="JQHM01000004">
    <property type="protein sequence ID" value="KFX04710.1"/>
    <property type="molecule type" value="Genomic_DNA"/>
</dbReference>
<protein>
    <recommendedName>
        <fullName evidence="10">Type II secretion system protein L</fullName>
        <shortName evidence="10">T2SS protein L</shortName>
    </recommendedName>
</protein>
<keyword evidence="5" id="KW-0997">Cell inner membrane</keyword>